<sequence length="102" mass="10154">MPGLRPLPGSSNDDGLGLASEEIATEVEALLITQPDTAPETGGNLNGALDPSVSPPSLPLVNPGAAGDGPRGSDGMIPSNISNNKALNSKHTGAPYNSPSNI</sequence>
<dbReference type="AlphaFoldDB" id="A0A8H7MF24"/>
<feature type="region of interest" description="Disordered" evidence="1">
    <location>
        <begin position="33"/>
        <end position="102"/>
    </location>
</feature>
<reference evidence="2" key="2">
    <citation type="submission" date="2020-09" db="EMBL/GenBank/DDBJ databases">
        <title>Reference genome assembly for Australian Ascochyta lentis isolate Al4.</title>
        <authorList>
            <person name="Lee R.C."/>
            <person name="Farfan-Caceres L.M."/>
            <person name="Debler J.W."/>
            <person name="Williams A.H."/>
            <person name="Henares B.M."/>
        </authorList>
    </citation>
    <scope>NUCLEOTIDE SEQUENCE</scope>
    <source>
        <strain evidence="2">Al4</strain>
    </source>
</reference>
<evidence type="ECO:0000256" key="1">
    <source>
        <dbReference type="SAM" id="MobiDB-lite"/>
    </source>
</evidence>
<dbReference type="EMBL" id="RZGK01000014">
    <property type="protein sequence ID" value="KAF9693969.1"/>
    <property type="molecule type" value="Genomic_DNA"/>
</dbReference>
<feature type="compositionally biased region" description="Polar residues" evidence="1">
    <location>
        <begin position="79"/>
        <end position="102"/>
    </location>
</feature>
<gene>
    <name evidence="2" type="ORF">EKO04_007739</name>
</gene>
<dbReference type="Proteomes" id="UP000651452">
    <property type="component" value="Unassembled WGS sequence"/>
</dbReference>
<evidence type="ECO:0000313" key="3">
    <source>
        <dbReference type="Proteomes" id="UP000651452"/>
    </source>
</evidence>
<organism evidence="2 3">
    <name type="scientific">Ascochyta lentis</name>
    <dbReference type="NCBI Taxonomy" id="205686"/>
    <lineage>
        <taxon>Eukaryota</taxon>
        <taxon>Fungi</taxon>
        <taxon>Dikarya</taxon>
        <taxon>Ascomycota</taxon>
        <taxon>Pezizomycotina</taxon>
        <taxon>Dothideomycetes</taxon>
        <taxon>Pleosporomycetidae</taxon>
        <taxon>Pleosporales</taxon>
        <taxon>Pleosporineae</taxon>
        <taxon>Didymellaceae</taxon>
        <taxon>Ascochyta</taxon>
    </lineage>
</organism>
<evidence type="ECO:0000313" key="2">
    <source>
        <dbReference type="EMBL" id="KAF9693969.1"/>
    </source>
</evidence>
<reference evidence="2" key="1">
    <citation type="submission" date="2018-12" db="EMBL/GenBank/DDBJ databases">
        <authorList>
            <person name="Syme R.A."/>
            <person name="Farfan-Caceres L."/>
            <person name="Lichtenzveig J."/>
        </authorList>
    </citation>
    <scope>NUCLEOTIDE SEQUENCE</scope>
    <source>
        <strain evidence="2">Al4</strain>
    </source>
</reference>
<comment type="caution">
    <text evidence="2">The sequence shown here is derived from an EMBL/GenBank/DDBJ whole genome shotgun (WGS) entry which is preliminary data.</text>
</comment>
<proteinExistence type="predicted"/>
<protein>
    <submittedName>
        <fullName evidence="2">Uncharacterized protein</fullName>
    </submittedName>
</protein>
<name>A0A8H7MF24_9PLEO</name>
<keyword evidence="3" id="KW-1185">Reference proteome</keyword>
<accession>A0A8H7MF24</accession>